<evidence type="ECO:0000256" key="1">
    <source>
        <dbReference type="ARBA" id="ARBA00004477"/>
    </source>
</evidence>
<gene>
    <name evidence="12" type="ORF">HETIRDRAFT_65017</name>
</gene>
<feature type="transmembrane region" description="Helical" evidence="10">
    <location>
        <begin position="446"/>
        <end position="471"/>
    </location>
</feature>
<evidence type="ECO:0000256" key="8">
    <source>
        <dbReference type="ARBA" id="ARBA00022989"/>
    </source>
</evidence>
<reference evidence="12 13" key="1">
    <citation type="journal article" date="2012" name="New Phytol.">
        <title>Insight into trade-off between wood decay and parasitism from the genome of a fungal forest pathogen.</title>
        <authorList>
            <person name="Olson A."/>
            <person name="Aerts A."/>
            <person name="Asiegbu F."/>
            <person name="Belbahri L."/>
            <person name="Bouzid O."/>
            <person name="Broberg A."/>
            <person name="Canback B."/>
            <person name="Coutinho P.M."/>
            <person name="Cullen D."/>
            <person name="Dalman K."/>
            <person name="Deflorio G."/>
            <person name="van Diepen L.T."/>
            <person name="Dunand C."/>
            <person name="Duplessis S."/>
            <person name="Durling M."/>
            <person name="Gonthier P."/>
            <person name="Grimwood J."/>
            <person name="Fossdal C.G."/>
            <person name="Hansson D."/>
            <person name="Henrissat B."/>
            <person name="Hietala A."/>
            <person name="Himmelstrand K."/>
            <person name="Hoffmeister D."/>
            <person name="Hogberg N."/>
            <person name="James T.Y."/>
            <person name="Karlsson M."/>
            <person name="Kohler A."/>
            <person name="Kues U."/>
            <person name="Lee Y.H."/>
            <person name="Lin Y.C."/>
            <person name="Lind M."/>
            <person name="Lindquist E."/>
            <person name="Lombard V."/>
            <person name="Lucas S."/>
            <person name="Lunden K."/>
            <person name="Morin E."/>
            <person name="Murat C."/>
            <person name="Park J."/>
            <person name="Raffaello T."/>
            <person name="Rouze P."/>
            <person name="Salamov A."/>
            <person name="Schmutz J."/>
            <person name="Solheim H."/>
            <person name="Stahlberg J."/>
            <person name="Velez H."/>
            <person name="de Vries R.P."/>
            <person name="Wiebenga A."/>
            <person name="Woodward S."/>
            <person name="Yakovlev I."/>
            <person name="Garbelotto M."/>
            <person name="Martin F."/>
            <person name="Grigoriev I.V."/>
            <person name="Stenlid J."/>
        </authorList>
    </citation>
    <scope>NUCLEOTIDE SEQUENCE [LARGE SCALE GENOMIC DNA]</scope>
    <source>
        <strain evidence="12 13">TC 32-1</strain>
    </source>
</reference>
<dbReference type="Pfam" id="PF03155">
    <property type="entry name" value="Alg6_Alg8"/>
    <property type="match status" value="1"/>
</dbReference>
<dbReference type="RefSeq" id="XP_009545900.1">
    <property type="nucleotide sequence ID" value="XM_009547605.1"/>
</dbReference>
<accession>W4K9F3</accession>
<feature type="transmembrane region" description="Helical" evidence="10">
    <location>
        <begin position="230"/>
        <end position="250"/>
    </location>
</feature>
<feature type="transmembrane region" description="Helical" evidence="10">
    <location>
        <begin position="347"/>
        <end position="368"/>
    </location>
</feature>
<sequence>MHRHGMRDWILLCAVIGSAWVKWCVGLGSYSGQYTPPMFGDYEAQRHWMEITVHLPIRQWYTYDLQYWGLDYPPVTAYVSWICGFIGSLINPTWFVLDKSRGIESEGSKVFMRATVLMLDHIVYVPALWMFTRVWHAGRSRRTQNLAFLTLLLQPALLLVDFGHFQYNSVMLGFTLLAVNFFIAGQDLLGAFFFVLSLCFKQMALYYAPAVGSYLIGKCLYLGPKDGLQLFIRLAIVTSISFLILFLPFLPPFAPISTILDPITRIFPFDRGIFEDKVANFWCASNVVIKWKFWASRNTLVRISTLLTAVGFVPAAVAPVRAWLRLRGEEPAEGEAKGNKTVPAPQVIHPVLLHALLSSAMSFFLFSFQVHEKTILLPLMPLSLLLSGAAQGSTAFKMGALVNNVAVFSMWPLLSRDGQAVQYIALLLLWNRFIGHNPFRIRKAELLDLFTLGVYAACFALHILEFVFLPPARYPDLFPVLNVLISTPIFVLTWLWSMKSLIEARWTVGGLGLGTRSRRPSMSDKGHSDVQTPATEDGIAPMISRGIGREFGLRAQSLGYRSGKRRAPVSRAASVGFAD</sequence>
<feature type="region of interest" description="Disordered" evidence="11">
    <location>
        <begin position="516"/>
        <end position="535"/>
    </location>
</feature>
<dbReference type="EMBL" id="KI925458">
    <property type="protein sequence ID" value="ETW81711.1"/>
    <property type="molecule type" value="Genomic_DNA"/>
</dbReference>
<dbReference type="OrthoDB" id="5589195at2759"/>
<evidence type="ECO:0000313" key="13">
    <source>
        <dbReference type="Proteomes" id="UP000030671"/>
    </source>
</evidence>
<evidence type="ECO:0000256" key="10">
    <source>
        <dbReference type="RuleBase" id="RU363110"/>
    </source>
</evidence>
<proteinExistence type="inferred from homology"/>
<name>W4K9F3_HETIT</name>
<comment type="caution">
    <text evidence="10">Lacks conserved residue(s) required for the propagation of feature annotation.</text>
</comment>
<evidence type="ECO:0000256" key="2">
    <source>
        <dbReference type="ARBA" id="ARBA00004922"/>
    </source>
</evidence>
<evidence type="ECO:0000313" key="12">
    <source>
        <dbReference type="EMBL" id="ETW81711.1"/>
    </source>
</evidence>
<keyword evidence="7 10" id="KW-0256">Endoplasmic reticulum</keyword>
<dbReference type="STRING" id="747525.W4K9F3"/>
<dbReference type="InParanoid" id="W4K9F3"/>
<dbReference type="PANTHER" id="PTHR12413">
    <property type="entry name" value="DOLICHYL GLYCOSYLTRANSFERASE"/>
    <property type="match status" value="1"/>
</dbReference>
<feature type="transmembrane region" description="Helical" evidence="10">
    <location>
        <begin position="9"/>
        <end position="30"/>
    </location>
</feature>
<feature type="transmembrane region" description="Helical" evidence="10">
    <location>
        <begin position="78"/>
        <end position="98"/>
    </location>
</feature>
<comment type="pathway">
    <text evidence="2 10">Protein modification; protein glycosylation.</text>
</comment>
<dbReference type="GeneID" id="20678712"/>
<dbReference type="KEGG" id="hir:HETIRDRAFT_65017"/>
<dbReference type="GO" id="GO:0042281">
    <property type="term" value="F:dolichyl pyrophosphate Man9GlcNAc2 alpha-1,3-glucosyltransferase activity"/>
    <property type="evidence" value="ECO:0007669"/>
    <property type="project" value="TreeGrafter"/>
</dbReference>
<evidence type="ECO:0000256" key="4">
    <source>
        <dbReference type="ARBA" id="ARBA00022676"/>
    </source>
</evidence>
<feature type="transmembrane region" description="Helical" evidence="10">
    <location>
        <begin position="110"/>
        <end position="131"/>
    </location>
</feature>
<dbReference type="GO" id="GO:0005789">
    <property type="term" value="C:endoplasmic reticulum membrane"/>
    <property type="evidence" value="ECO:0007669"/>
    <property type="project" value="UniProtKB-SubCell"/>
</dbReference>
<keyword evidence="8 10" id="KW-1133">Transmembrane helix</keyword>
<evidence type="ECO:0000256" key="9">
    <source>
        <dbReference type="ARBA" id="ARBA00023136"/>
    </source>
</evidence>
<dbReference type="HOGENOM" id="CLU_008110_2_1_1"/>
<evidence type="ECO:0000256" key="3">
    <source>
        <dbReference type="ARBA" id="ARBA00008715"/>
    </source>
</evidence>
<evidence type="ECO:0000256" key="11">
    <source>
        <dbReference type="SAM" id="MobiDB-lite"/>
    </source>
</evidence>
<keyword evidence="6 10" id="KW-0812">Transmembrane</keyword>
<dbReference type="FunCoup" id="W4K9F3">
    <property type="interactions" value="726"/>
</dbReference>
<feature type="transmembrane region" description="Helical" evidence="10">
    <location>
        <begin position="477"/>
        <end position="496"/>
    </location>
</feature>
<organism evidence="12 13">
    <name type="scientific">Heterobasidion irregulare (strain TC 32-1)</name>
    <dbReference type="NCBI Taxonomy" id="747525"/>
    <lineage>
        <taxon>Eukaryota</taxon>
        <taxon>Fungi</taxon>
        <taxon>Dikarya</taxon>
        <taxon>Basidiomycota</taxon>
        <taxon>Agaricomycotina</taxon>
        <taxon>Agaricomycetes</taxon>
        <taxon>Russulales</taxon>
        <taxon>Bondarzewiaceae</taxon>
        <taxon>Heterobasidion</taxon>
        <taxon>Heterobasidion annosum species complex</taxon>
    </lineage>
</organism>
<keyword evidence="5 10" id="KW-0808">Transferase</keyword>
<dbReference type="PANTHER" id="PTHR12413:SF1">
    <property type="entry name" value="DOLICHYL PYROPHOSPHATE MAN9GLCNAC2 ALPHA-1,3-GLUCOSYLTRANSFERASE"/>
    <property type="match status" value="1"/>
</dbReference>
<dbReference type="eggNOG" id="KOG2575">
    <property type="taxonomic scope" value="Eukaryota"/>
</dbReference>
<comment type="subcellular location">
    <subcellularLocation>
        <location evidence="1 10">Endoplasmic reticulum membrane</location>
        <topology evidence="1 10">Multi-pass membrane protein</topology>
    </subcellularLocation>
</comment>
<evidence type="ECO:0000256" key="6">
    <source>
        <dbReference type="ARBA" id="ARBA00022692"/>
    </source>
</evidence>
<dbReference type="Proteomes" id="UP000030671">
    <property type="component" value="Unassembled WGS sequence"/>
</dbReference>
<protein>
    <recommendedName>
        <fullName evidence="10">Alpha-1,3-glucosyltransferase</fullName>
        <ecNumber evidence="10">2.4.1.-</ecNumber>
    </recommendedName>
</protein>
<evidence type="ECO:0000256" key="7">
    <source>
        <dbReference type="ARBA" id="ARBA00022824"/>
    </source>
</evidence>
<comment type="similarity">
    <text evidence="3 10">Belongs to the ALG6/ALG8 glucosyltransferase family.</text>
</comment>
<dbReference type="InterPro" id="IPR004856">
    <property type="entry name" value="Glyco_trans_ALG6/ALG8"/>
</dbReference>
<keyword evidence="4 10" id="KW-0328">Glycosyltransferase</keyword>
<dbReference type="UniPathway" id="UPA00378"/>
<keyword evidence="13" id="KW-1185">Reference proteome</keyword>
<dbReference type="AlphaFoldDB" id="W4K9F3"/>
<evidence type="ECO:0000256" key="5">
    <source>
        <dbReference type="ARBA" id="ARBA00022679"/>
    </source>
</evidence>
<keyword evidence="9 10" id="KW-0472">Membrane</keyword>
<dbReference type="EC" id="2.4.1.-" evidence="10"/>